<feature type="compositionally biased region" description="Polar residues" evidence="1">
    <location>
        <begin position="25"/>
        <end position="34"/>
    </location>
</feature>
<dbReference type="AlphaFoldDB" id="A0A4Y2IQU5"/>
<comment type="caution">
    <text evidence="2">The sequence shown here is derived from an EMBL/GenBank/DDBJ whole genome shotgun (WGS) entry which is preliminary data.</text>
</comment>
<keyword evidence="3" id="KW-1185">Reference proteome</keyword>
<feature type="compositionally biased region" description="Polar residues" evidence="1">
    <location>
        <begin position="41"/>
        <end position="54"/>
    </location>
</feature>
<evidence type="ECO:0000256" key="1">
    <source>
        <dbReference type="SAM" id="MobiDB-lite"/>
    </source>
</evidence>
<name>A0A4Y2IQU5_ARAVE</name>
<sequence>ALRFQTNRDDIDLESAILRFERQESITMPSQSRQIGIDIGSWNQSDPLDSNDNDFITMPHRSSRLNRDDIGSQISDPPIP</sequence>
<gene>
    <name evidence="2" type="ORF">AVEN_25307_1</name>
</gene>
<proteinExistence type="predicted"/>
<feature type="non-terminal residue" evidence="2">
    <location>
        <position position="1"/>
    </location>
</feature>
<evidence type="ECO:0000313" key="3">
    <source>
        <dbReference type="Proteomes" id="UP000499080"/>
    </source>
</evidence>
<dbReference type="EMBL" id="BGPR01002867">
    <property type="protein sequence ID" value="GBM80223.1"/>
    <property type="molecule type" value="Genomic_DNA"/>
</dbReference>
<organism evidence="2 3">
    <name type="scientific">Araneus ventricosus</name>
    <name type="common">Orbweaver spider</name>
    <name type="synonym">Epeira ventricosa</name>
    <dbReference type="NCBI Taxonomy" id="182803"/>
    <lineage>
        <taxon>Eukaryota</taxon>
        <taxon>Metazoa</taxon>
        <taxon>Ecdysozoa</taxon>
        <taxon>Arthropoda</taxon>
        <taxon>Chelicerata</taxon>
        <taxon>Arachnida</taxon>
        <taxon>Araneae</taxon>
        <taxon>Araneomorphae</taxon>
        <taxon>Entelegynae</taxon>
        <taxon>Araneoidea</taxon>
        <taxon>Araneidae</taxon>
        <taxon>Araneus</taxon>
    </lineage>
</organism>
<reference evidence="2 3" key="1">
    <citation type="journal article" date="2019" name="Sci. Rep.">
        <title>Orb-weaving spider Araneus ventricosus genome elucidates the spidroin gene catalogue.</title>
        <authorList>
            <person name="Kono N."/>
            <person name="Nakamura H."/>
            <person name="Ohtoshi R."/>
            <person name="Moran D.A.P."/>
            <person name="Shinohara A."/>
            <person name="Yoshida Y."/>
            <person name="Fujiwara M."/>
            <person name="Mori M."/>
            <person name="Tomita M."/>
            <person name="Arakawa K."/>
        </authorList>
    </citation>
    <scope>NUCLEOTIDE SEQUENCE [LARGE SCALE GENOMIC DNA]</scope>
</reference>
<protein>
    <submittedName>
        <fullName evidence="2">Uncharacterized protein</fullName>
    </submittedName>
</protein>
<accession>A0A4Y2IQU5</accession>
<feature type="region of interest" description="Disordered" evidence="1">
    <location>
        <begin position="25"/>
        <end position="80"/>
    </location>
</feature>
<evidence type="ECO:0000313" key="2">
    <source>
        <dbReference type="EMBL" id="GBM80223.1"/>
    </source>
</evidence>
<dbReference type="Proteomes" id="UP000499080">
    <property type="component" value="Unassembled WGS sequence"/>
</dbReference>